<keyword evidence="2" id="KW-1133">Transmembrane helix</keyword>
<gene>
    <name evidence="3" type="ORF">AAH991_17385</name>
</gene>
<keyword evidence="2" id="KW-0812">Transmembrane</keyword>
<feature type="region of interest" description="Disordered" evidence="1">
    <location>
        <begin position="1"/>
        <end position="20"/>
    </location>
</feature>
<feature type="transmembrane region" description="Helical" evidence="2">
    <location>
        <begin position="361"/>
        <end position="378"/>
    </location>
</feature>
<keyword evidence="2" id="KW-0472">Membrane</keyword>
<evidence type="ECO:0000313" key="4">
    <source>
        <dbReference type="Proteomes" id="UP001447516"/>
    </source>
</evidence>
<dbReference type="Proteomes" id="UP001447516">
    <property type="component" value="Unassembled WGS sequence"/>
</dbReference>
<dbReference type="RefSeq" id="WP_346226878.1">
    <property type="nucleotide sequence ID" value="NZ_JBDJAW010000013.1"/>
</dbReference>
<comment type="caution">
    <text evidence="3">The sequence shown here is derived from an EMBL/GenBank/DDBJ whole genome shotgun (WGS) entry which is preliminary data.</text>
</comment>
<evidence type="ECO:0000256" key="2">
    <source>
        <dbReference type="SAM" id="Phobius"/>
    </source>
</evidence>
<evidence type="ECO:0000313" key="3">
    <source>
        <dbReference type="EMBL" id="MEN3536889.1"/>
    </source>
</evidence>
<sequence length="379" mass="42621">MDARAARGLQINHGTGNSQINNFAQPSLEDDLRNLSVRDIESAFGEFCKRDHDRQVYLLSEYPRSEELVNLICARNGHDKCAGLLYGMAADRVMQRLGQLESAHRTEVLKRLAFRLATDPERAPARLREYAAENRGRTAHLLYSITRLHDVPERARTFIAVSLLPGPEFVLELPDDSATVLLKSFLFRYGPASADGDRRLIPSLTREGPLLLEQLVALNAERVTELLMPLDASMIAACVRHVRMRFARRILQAASLDFADRYREILEKLPRPMTSALLGEMTATARSRAGALAGWTTGWPWIDACLTSLTYAAPVLRRLVQRGDLRLPAAAVRQEIREIWRAAASHVVRDGRYYRRQRNHLAISTVVLLTALVAAIVLR</sequence>
<name>A0ABV0ANL3_9ACTN</name>
<protein>
    <submittedName>
        <fullName evidence="3">Uncharacterized protein</fullName>
    </submittedName>
</protein>
<proteinExistence type="predicted"/>
<reference evidence="3 4" key="1">
    <citation type="submission" date="2024-05" db="EMBL/GenBank/DDBJ databases">
        <title>Microbispora sp.ZYX-F-249.</title>
        <authorList>
            <person name="Xie H."/>
        </authorList>
    </citation>
    <scope>NUCLEOTIDE SEQUENCE [LARGE SCALE GENOMIC DNA]</scope>
    <source>
        <strain evidence="3 4">ZYX-F-249</strain>
    </source>
</reference>
<evidence type="ECO:0000256" key="1">
    <source>
        <dbReference type="SAM" id="MobiDB-lite"/>
    </source>
</evidence>
<organism evidence="3 4">
    <name type="scientific">Microbispora maris</name>
    <dbReference type="NCBI Taxonomy" id="3144104"/>
    <lineage>
        <taxon>Bacteria</taxon>
        <taxon>Bacillati</taxon>
        <taxon>Actinomycetota</taxon>
        <taxon>Actinomycetes</taxon>
        <taxon>Streptosporangiales</taxon>
        <taxon>Streptosporangiaceae</taxon>
        <taxon>Microbispora</taxon>
    </lineage>
</organism>
<keyword evidence="4" id="KW-1185">Reference proteome</keyword>
<accession>A0ABV0ANL3</accession>
<dbReference type="EMBL" id="JBDJAW010000013">
    <property type="protein sequence ID" value="MEN3536889.1"/>
    <property type="molecule type" value="Genomic_DNA"/>
</dbReference>